<evidence type="ECO:0000313" key="12">
    <source>
        <dbReference type="Proteomes" id="UP001189429"/>
    </source>
</evidence>
<evidence type="ECO:0000256" key="2">
    <source>
        <dbReference type="ARBA" id="ARBA00022846"/>
    </source>
</evidence>
<keyword evidence="2" id="KW-0282">Flagellum</keyword>
<evidence type="ECO:0000313" key="11">
    <source>
        <dbReference type="EMBL" id="CAK0873079.1"/>
    </source>
</evidence>
<feature type="region of interest" description="Disordered" evidence="9">
    <location>
        <begin position="321"/>
        <end position="350"/>
    </location>
</feature>
<accession>A0ABN9VJR3</accession>
<evidence type="ECO:0000259" key="10">
    <source>
        <dbReference type="Pfam" id="PF13868"/>
    </source>
</evidence>
<evidence type="ECO:0000256" key="3">
    <source>
        <dbReference type="ARBA" id="ARBA00023054"/>
    </source>
</evidence>
<evidence type="ECO:0000256" key="9">
    <source>
        <dbReference type="SAM" id="MobiDB-lite"/>
    </source>
</evidence>
<gene>
    <name evidence="11" type="ORF">PCOR1329_LOCUS58380</name>
</gene>
<keyword evidence="4" id="KW-0969">Cilium</keyword>
<evidence type="ECO:0000256" key="7">
    <source>
        <dbReference type="ARBA" id="ARBA00034142"/>
    </source>
</evidence>
<keyword evidence="5" id="KW-0966">Cell projection</keyword>
<keyword evidence="3 8" id="KW-0175">Coiled coil</keyword>
<dbReference type="EMBL" id="CAUYUJ010017238">
    <property type="protein sequence ID" value="CAK0873079.1"/>
    <property type="molecule type" value="Genomic_DNA"/>
</dbReference>
<feature type="coiled-coil region" evidence="8">
    <location>
        <begin position="121"/>
        <end position="169"/>
    </location>
</feature>
<organism evidence="11 12">
    <name type="scientific">Prorocentrum cordatum</name>
    <dbReference type="NCBI Taxonomy" id="2364126"/>
    <lineage>
        <taxon>Eukaryota</taxon>
        <taxon>Sar</taxon>
        <taxon>Alveolata</taxon>
        <taxon>Dinophyceae</taxon>
        <taxon>Prorocentrales</taxon>
        <taxon>Prorocentraceae</taxon>
        <taxon>Prorocentrum</taxon>
    </lineage>
</organism>
<feature type="coiled-coil region" evidence="8">
    <location>
        <begin position="17"/>
        <end position="71"/>
    </location>
</feature>
<dbReference type="PANTHER" id="PTHR15504:SF0">
    <property type="entry name" value="CILIA- AND FLAGELLA-ASSOCIATED PROTEIN 45"/>
    <property type="match status" value="1"/>
</dbReference>
<feature type="domain" description="Trichohyalin-plectin-homology" evidence="10">
    <location>
        <begin position="18"/>
        <end position="162"/>
    </location>
</feature>
<reference evidence="11" key="1">
    <citation type="submission" date="2023-10" db="EMBL/GenBank/DDBJ databases">
        <authorList>
            <person name="Chen Y."/>
            <person name="Shah S."/>
            <person name="Dougan E. K."/>
            <person name="Thang M."/>
            <person name="Chan C."/>
        </authorList>
    </citation>
    <scope>NUCLEOTIDE SEQUENCE [LARGE SCALE GENOMIC DNA]</scope>
</reference>
<keyword evidence="12" id="KW-1185">Reference proteome</keyword>
<evidence type="ECO:0000256" key="8">
    <source>
        <dbReference type="SAM" id="Coils"/>
    </source>
</evidence>
<dbReference type="Proteomes" id="UP001189429">
    <property type="component" value="Unassembled WGS sequence"/>
</dbReference>
<dbReference type="InterPro" id="IPR043597">
    <property type="entry name" value="TPH_dom"/>
</dbReference>
<proteinExistence type="inferred from homology"/>
<dbReference type="InterPro" id="IPR033253">
    <property type="entry name" value="CFAP45"/>
</dbReference>
<comment type="similarity">
    <text evidence="6">Belongs to the CFAP45 family.</text>
</comment>
<evidence type="ECO:0000256" key="4">
    <source>
        <dbReference type="ARBA" id="ARBA00023069"/>
    </source>
</evidence>
<dbReference type="PANTHER" id="PTHR15504">
    <property type="entry name" value="NASOPHARYNGEAL EPITHELIUM SPECIFIC PROTEIN 1"/>
    <property type="match status" value="1"/>
</dbReference>
<comment type="subcellular location">
    <subcellularLocation>
        <location evidence="1">Cell projection</location>
        <location evidence="1">Cilium</location>
        <location evidence="1">Flagellum</location>
    </subcellularLocation>
</comment>
<dbReference type="Pfam" id="PF13868">
    <property type="entry name" value="TPH"/>
    <property type="match status" value="1"/>
</dbReference>
<evidence type="ECO:0000256" key="5">
    <source>
        <dbReference type="ARBA" id="ARBA00023273"/>
    </source>
</evidence>
<sequence>MATWTRTRQVVHCVSFARQIQQEKEDEEKQLDAMMEIDRLKALKTYEVREKERMEQQRNGAKVIIEQIKDRQAHRMREEDIRDQERGFVLKQIEALKVEEAEQARQKKIAGEKLLAEVHAVNSAAMKIKEDKMLAERLEEQKIIEYREAKELREREMEAEKAVPLLSREHRNMAGQLWDRYASLGAVSLETSSKNVFLTHGTVANSPDCPFASEASEQTSISVLADDAREVELCPALVVASVERSWPSAAAAGGGSCEGPPLPRERVVAVKPASSSWGQHLAIAAATASERCAPPSAGDPSRRCLAMDATGASFALGSARAHRDVSSSTGSRGRRSHFTDGPPGQHRSWGWASEERHLQRLLQPQEVGRPGLVILLLLWFGVRGFSCESQAAC</sequence>
<evidence type="ECO:0000256" key="6">
    <source>
        <dbReference type="ARBA" id="ARBA00034116"/>
    </source>
</evidence>
<name>A0ABN9VJR3_9DINO</name>
<comment type="caution">
    <text evidence="11">The sequence shown here is derived from an EMBL/GenBank/DDBJ whole genome shotgun (WGS) entry which is preliminary data.</text>
</comment>
<protein>
    <recommendedName>
        <fullName evidence="7">Cilia- and flagella-associated protein 45</fullName>
    </recommendedName>
</protein>
<evidence type="ECO:0000256" key="1">
    <source>
        <dbReference type="ARBA" id="ARBA00004230"/>
    </source>
</evidence>